<evidence type="ECO:0000313" key="4">
    <source>
        <dbReference type="Proteomes" id="UP000266841"/>
    </source>
</evidence>
<reference evidence="3 4" key="1">
    <citation type="journal article" date="2012" name="Genome Biol.">
        <title>Genome and low-iron response of an oceanic diatom adapted to chronic iron limitation.</title>
        <authorList>
            <person name="Lommer M."/>
            <person name="Specht M."/>
            <person name="Roy A.S."/>
            <person name="Kraemer L."/>
            <person name="Andreson R."/>
            <person name="Gutowska M.A."/>
            <person name="Wolf J."/>
            <person name="Bergner S.V."/>
            <person name="Schilhabel M.B."/>
            <person name="Klostermeier U.C."/>
            <person name="Beiko R.G."/>
            <person name="Rosenstiel P."/>
            <person name="Hippler M."/>
            <person name="Laroche J."/>
        </authorList>
    </citation>
    <scope>NUCLEOTIDE SEQUENCE [LARGE SCALE GENOMIC DNA]</scope>
    <source>
        <strain evidence="3 4">CCMP1005</strain>
    </source>
</reference>
<evidence type="ECO:0008006" key="5">
    <source>
        <dbReference type="Google" id="ProtNLM"/>
    </source>
</evidence>
<evidence type="ECO:0000313" key="3">
    <source>
        <dbReference type="EMBL" id="EJK66062.1"/>
    </source>
</evidence>
<gene>
    <name evidence="3" type="ORF">THAOC_13036</name>
</gene>
<sequence length="250" mass="27874">MANNWKRVVLAAIAMTELYHGADAVLRRRDHSGYLRGGMRSSYHQSYFRNWPSWYNYHQIDESSNEEPIPQPSAPPTKRPTSSPVQDVFYDGEGSPGVCPQGQALVQVEVRTDNSSCETKWTLEILPDGSDNLEIVDSEDGYLQNTHYVKTNCVDGGIYVFTIFDSFGDGIDEPGFYKVMVDGDEVAYGTRFYSSETTWILVSAGPVDEEEMAWTTSSSTTHVLSGGDFDYISDEDLQELQETLPTGGTT</sequence>
<feature type="compositionally biased region" description="Pro residues" evidence="1">
    <location>
        <begin position="69"/>
        <end position="78"/>
    </location>
</feature>
<dbReference type="EMBL" id="AGNL01015295">
    <property type="protein sequence ID" value="EJK66062.1"/>
    <property type="molecule type" value="Genomic_DNA"/>
</dbReference>
<comment type="caution">
    <text evidence="3">The sequence shown here is derived from an EMBL/GenBank/DDBJ whole genome shotgun (WGS) entry which is preliminary data.</text>
</comment>
<accession>K0T6J8</accession>
<evidence type="ECO:0000256" key="1">
    <source>
        <dbReference type="SAM" id="MobiDB-lite"/>
    </source>
</evidence>
<organism evidence="3 4">
    <name type="scientific">Thalassiosira oceanica</name>
    <name type="common">Marine diatom</name>
    <dbReference type="NCBI Taxonomy" id="159749"/>
    <lineage>
        <taxon>Eukaryota</taxon>
        <taxon>Sar</taxon>
        <taxon>Stramenopiles</taxon>
        <taxon>Ochrophyta</taxon>
        <taxon>Bacillariophyta</taxon>
        <taxon>Coscinodiscophyceae</taxon>
        <taxon>Thalassiosirophycidae</taxon>
        <taxon>Thalassiosirales</taxon>
        <taxon>Thalassiosiraceae</taxon>
        <taxon>Thalassiosira</taxon>
    </lineage>
</organism>
<dbReference type="AlphaFoldDB" id="K0T6J8"/>
<dbReference type="Proteomes" id="UP000266841">
    <property type="component" value="Unassembled WGS sequence"/>
</dbReference>
<dbReference type="OrthoDB" id="57298at2759"/>
<keyword evidence="4" id="KW-1185">Reference proteome</keyword>
<protein>
    <recommendedName>
        <fullName evidence="5">GOLD domain-containing protein</fullName>
    </recommendedName>
</protein>
<keyword evidence="2" id="KW-0732">Signal</keyword>
<evidence type="ECO:0000256" key="2">
    <source>
        <dbReference type="SAM" id="SignalP"/>
    </source>
</evidence>
<feature type="chain" id="PRO_5003841636" description="GOLD domain-containing protein" evidence="2">
    <location>
        <begin position="25"/>
        <end position="250"/>
    </location>
</feature>
<name>K0T6J8_THAOC</name>
<dbReference type="eggNOG" id="ENOG502SZTA">
    <property type="taxonomic scope" value="Eukaryota"/>
</dbReference>
<proteinExistence type="predicted"/>
<feature type="signal peptide" evidence="2">
    <location>
        <begin position="1"/>
        <end position="24"/>
    </location>
</feature>
<feature type="region of interest" description="Disordered" evidence="1">
    <location>
        <begin position="62"/>
        <end position="87"/>
    </location>
</feature>